<dbReference type="EMBL" id="SSHJ02000005">
    <property type="protein sequence ID" value="MFN0255055.1"/>
    <property type="molecule type" value="Genomic_DNA"/>
</dbReference>
<evidence type="ECO:0000256" key="9">
    <source>
        <dbReference type="RuleBase" id="RU003357"/>
    </source>
</evidence>
<dbReference type="NCBIfam" id="TIGR04056">
    <property type="entry name" value="OMP_RagA_SusC"/>
    <property type="match status" value="1"/>
</dbReference>
<evidence type="ECO:0000256" key="3">
    <source>
        <dbReference type="ARBA" id="ARBA00022452"/>
    </source>
</evidence>
<name>A0ABW9J4D8_9SPHI</name>
<evidence type="ECO:0000256" key="7">
    <source>
        <dbReference type="ARBA" id="ARBA00023237"/>
    </source>
</evidence>
<keyword evidence="14" id="KW-1185">Reference proteome</keyword>
<evidence type="ECO:0000259" key="11">
    <source>
        <dbReference type="Pfam" id="PF00593"/>
    </source>
</evidence>
<dbReference type="PROSITE" id="PS52016">
    <property type="entry name" value="TONB_DEPENDENT_REC_3"/>
    <property type="match status" value="1"/>
</dbReference>
<feature type="chain" id="PRO_5046560412" evidence="10">
    <location>
        <begin position="22"/>
        <end position="1028"/>
    </location>
</feature>
<evidence type="ECO:0000256" key="4">
    <source>
        <dbReference type="ARBA" id="ARBA00022692"/>
    </source>
</evidence>
<dbReference type="InterPro" id="IPR023996">
    <property type="entry name" value="TonB-dep_OMP_SusC/RagA"/>
</dbReference>
<keyword evidence="3 8" id="KW-1134">Transmembrane beta strand</keyword>
<dbReference type="Gene3D" id="2.40.170.20">
    <property type="entry name" value="TonB-dependent receptor, beta-barrel domain"/>
    <property type="match status" value="1"/>
</dbReference>
<dbReference type="InterPro" id="IPR008969">
    <property type="entry name" value="CarboxyPept-like_regulatory"/>
</dbReference>
<dbReference type="InterPro" id="IPR012910">
    <property type="entry name" value="Plug_dom"/>
</dbReference>
<dbReference type="InterPro" id="IPR037066">
    <property type="entry name" value="Plug_dom_sf"/>
</dbReference>
<evidence type="ECO:0000256" key="10">
    <source>
        <dbReference type="SAM" id="SignalP"/>
    </source>
</evidence>
<feature type="signal peptide" evidence="10">
    <location>
        <begin position="1"/>
        <end position="21"/>
    </location>
</feature>
<feature type="domain" description="TonB-dependent receptor plug" evidence="12">
    <location>
        <begin position="116"/>
        <end position="244"/>
    </location>
</feature>
<keyword evidence="5 9" id="KW-0798">TonB box</keyword>
<protein>
    <submittedName>
        <fullName evidence="13">SusC/RagA family TonB-linked outer membrane protein</fullName>
    </submittedName>
</protein>
<dbReference type="InterPro" id="IPR036942">
    <property type="entry name" value="Beta-barrel_TonB_sf"/>
</dbReference>
<sequence>MKKKILMLFMGAFLLALQVAAQQVTIVGKVTSSEDGQPVPGATVKVKGTSNAVQTSVAGAYSIKANKGDVLQFAYLGMVTKEQEIGSVTNINIVLNPDSKALNEVVVTAFGVDRDKKSLGYSTPVVKGDEVSETQRNDMFSGLQGRVPGLSINSTNGSPGASSQIVLRGFVSISGDNSALIVVDGVPINNTTLNQTNELVTGGANRDQDYSNRGNDINPADIESYTIMKGPEATALFGNAGASGAIIITTKKGKAGKGTISYNNSFRVERLNDFPERQMVYNSGNNGVWSGTTSNFHGPKFVEGTPLFNNINEFFETGFTQKHNLALEGGTDKFSYRWSNEFTDTKGTIPNTTYTRFSSRLTGVGQITPTLKLTTSFNYINIENQKANKGANGSLLQLLRFSPEFDMRDYEDVKGNRVLHLASIYAEYDNPLWDAYKNPNIDKTNRMLANTNLLFTPLKWLRINGILGADIGMTNGMRAQHGQSYKGSGSAAAPTGGRVETYDKLEKIFNGSLTATARHSFGQFKNTYIIGATFNDYNGTTNSTMGTNLFDPEFYTINNTLPTTQRSRSYVNRYRNVGAFAQAVIGYQDLLYLTLSGRIDGASRLMPNSPYFAYPSASLAFNFTELQYFKDNFSWLSSGKLRASMAITGKEPWREYATNSNYAGAATSGGGFAYSYYGGNPDLKPERSENFETGIELAFLKDRLNFDFNYYNLMSRDQIINPRFSYGRGFILQMINGGTVRNRGIEVQISGKPISKKDFTWETTLNYSHNRGTVISLANELPELYDSDTWVVGSTRSAVHPGYSTAVLSGTRYDRNIYGDILINPTNGLPSIGDVNYYPIGDRTPKFNMGFVNRFRYKGWSLSFLWDLRYGGDVMNGTEYESYTKGISVKTLDRETARVITGVLRDGQENSANPTRNNIALTPYYTSIYYTTNVAPEIFVEKNIKTLRLRDITLGYDFPPALMRRLRFAQTMGAFITITDSILITNYSSGDPESNSNTPGLGGIGGFGIDYGNVGKPIGVNFGVRFRL</sequence>
<keyword evidence="4 8" id="KW-0812">Transmembrane</keyword>
<evidence type="ECO:0000259" key="12">
    <source>
        <dbReference type="Pfam" id="PF07715"/>
    </source>
</evidence>
<dbReference type="Gene3D" id="2.60.40.1120">
    <property type="entry name" value="Carboxypeptidase-like, regulatory domain"/>
    <property type="match status" value="1"/>
</dbReference>
<keyword evidence="10" id="KW-0732">Signal</keyword>
<proteinExistence type="inferred from homology"/>
<dbReference type="Pfam" id="PF00593">
    <property type="entry name" value="TonB_dep_Rec_b-barrel"/>
    <property type="match status" value="1"/>
</dbReference>
<evidence type="ECO:0000256" key="6">
    <source>
        <dbReference type="ARBA" id="ARBA00023136"/>
    </source>
</evidence>
<evidence type="ECO:0000313" key="13">
    <source>
        <dbReference type="EMBL" id="MFN0255055.1"/>
    </source>
</evidence>
<dbReference type="InterPro" id="IPR000531">
    <property type="entry name" value="Beta-barrel_TonB"/>
</dbReference>
<comment type="caution">
    <text evidence="13">The sequence shown here is derived from an EMBL/GenBank/DDBJ whole genome shotgun (WGS) entry which is preliminary data.</text>
</comment>
<dbReference type="SUPFAM" id="SSF49464">
    <property type="entry name" value="Carboxypeptidase regulatory domain-like"/>
    <property type="match status" value="1"/>
</dbReference>
<dbReference type="Gene3D" id="2.170.130.10">
    <property type="entry name" value="TonB-dependent receptor, plug domain"/>
    <property type="match status" value="1"/>
</dbReference>
<gene>
    <name evidence="13" type="ORF">E6A44_005690</name>
</gene>
<comment type="subcellular location">
    <subcellularLocation>
        <location evidence="1 8">Cell outer membrane</location>
        <topology evidence="1 8">Multi-pass membrane protein</topology>
    </subcellularLocation>
</comment>
<keyword evidence="6 8" id="KW-0472">Membrane</keyword>
<dbReference type="Pfam" id="PF13715">
    <property type="entry name" value="CarbopepD_reg_2"/>
    <property type="match status" value="1"/>
</dbReference>
<evidence type="ECO:0000256" key="8">
    <source>
        <dbReference type="PROSITE-ProRule" id="PRU01360"/>
    </source>
</evidence>
<accession>A0ABW9J4D8</accession>
<evidence type="ECO:0000256" key="1">
    <source>
        <dbReference type="ARBA" id="ARBA00004571"/>
    </source>
</evidence>
<dbReference type="Proteomes" id="UP001517247">
    <property type="component" value="Unassembled WGS sequence"/>
</dbReference>
<organism evidence="13 14">
    <name type="scientific">Pedobacter ureilyticus</name>
    <dbReference type="NCBI Taxonomy" id="1393051"/>
    <lineage>
        <taxon>Bacteria</taxon>
        <taxon>Pseudomonadati</taxon>
        <taxon>Bacteroidota</taxon>
        <taxon>Sphingobacteriia</taxon>
        <taxon>Sphingobacteriales</taxon>
        <taxon>Sphingobacteriaceae</taxon>
        <taxon>Pedobacter</taxon>
    </lineage>
</organism>
<comment type="similarity">
    <text evidence="8 9">Belongs to the TonB-dependent receptor family.</text>
</comment>
<feature type="domain" description="TonB-dependent receptor-like beta-barrel" evidence="11">
    <location>
        <begin position="442"/>
        <end position="868"/>
    </location>
</feature>
<keyword evidence="2 8" id="KW-0813">Transport</keyword>
<evidence type="ECO:0000256" key="2">
    <source>
        <dbReference type="ARBA" id="ARBA00022448"/>
    </source>
</evidence>
<reference evidence="13 14" key="1">
    <citation type="submission" date="2024-12" db="EMBL/GenBank/DDBJ databases">
        <authorList>
            <person name="Hu S."/>
        </authorList>
    </citation>
    <scope>NUCLEOTIDE SEQUENCE [LARGE SCALE GENOMIC DNA]</scope>
    <source>
        <strain evidence="13 14">THG-T11</strain>
    </source>
</reference>
<dbReference type="InterPro" id="IPR039426">
    <property type="entry name" value="TonB-dep_rcpt-like"/>
</dbReference>
<dbReference type="SUPFAM" id="SSF56935">
    <property type="entry name" value="Porins"/>
    <property type="match status" value="1"/>
</dbReference>
<keyword evidence="7 8" id="KW-0998">Cell outer membrane</keyword>
<dbReference type="Pfam" id="PF07715">
    <property type="entry name" value="Plug"/>
    <property type="match status" value="1"/>
</dbReference>
<dbReference type="RefSeq" id="WP_138722195.1">
    <property type="nucleotide sequence ID" value="NZ_SSHJ02000005.1"/>
</dbReference>
<evidence type="ECO:0000256" key="5">
    <source>
        <dbReference type="ARBA" id="ARBA00023077"/>
    </source>
</evidence>
<evidence type="ECO:0000313" key="14">
    <source>
        <dbReference type="Proteomes" id="UP001517247"/>
    </source>
</evidence>